<keyword evidence="5 14" id="KW-0808">Transferase</keyword>
<evidence type="ECO:0000256" key="4">
    <source>
        <dbReference type="ARBA" id="ARBA00005555"/>
    </source>
</evidence>
<keyword evidence="6 14" id="KW-0479">Metal-binding</keyword>
<evidence type="ECO:0000256" key="14">
    <source>
        <dbReference type="RuleBase" id="RU365038"/>
    </source>
</evidence>
<protein>
    <recommendedName>
        <fullName evidence="14">E3 ubiquitin protein ligase</fullName>
        <ecNumber evidence="14">2.3.2.27</ecNumber>
    </recommendedName>
</protein>
<evidence type="ECO:0000256" key="13">
    <source>
        <dbReference type="PROSITE-ProRule" id="PRU00175"/>
    </source>
</evidence>
<keyword evidence="9 14" id="KW-0862">Zinc</keyword>
<comment type="similarity">
    <text evidence="4 14">Belongs to the BRE1 family.</text>
</comment>
<dbReference type="PROSITE" id="PS50089">
    <property type="entry name" value="ZF_RING_2"/>
    <property type="match status" value="1"/>
</dbReference>
<dbReference type="GO" id="GO:0006325">
    <property type="term" value="P:chromatin organization"/>
    <property type="evidence" value="ECO:0007669"/>
    <property type="project" value="UniProtKB-KW"/>
</dbReference>
<name>A0A367J1K4_RHIST</name>
<dbReference type="UniPathway" id="UPA00143"/>
<feature type="domain" description="RING-type" evidence="16">
    <location>
        <begin position="640"/>
        <end position="679"/>
    </location>
</feature>
<dbReference type="Pfam" id="PF00097">
    <property type="entry name" value="zf-C3HC4"/>
    <property type="match status" value="1"/>
</dbReference>
<keyword evidence="18" id="KW-1185">Reference proteome</keyword>
<dbReference type="Proteomes" id="UP000253551">
    <property type="component" value="Unassembled WGS sequence"/>
</dbReference>
<feature type="coiled-coil region" evidence="15">
    <location>
        <begin position="509"/>
        <end position="543"/>
    </location>
</feature>
<keyword evidence="8 14" id="KW-0833">Ubl conjugation pathway</keyword>
<evidence type="ECO:0000256" key="6">
    <source>
        <dbReference type="ARBA" id="ARBA00022723"/>
    </source>
</evidence>
<evidence type="ECO:0000256" key="5">
    <source>
        <dbReference type="ARBA" id="ARBA00022679"/>
    </source>
</evidence>
<dbReference type="STRING" id="4846.A0A367J1K4"/>
<dbReference type="AlphaFoldDB" id="A0A367J1K4"/>
<dbReference type="GO" id="GO:0008270">
    <property type="term" value="F:zinc ion binding"/>
    <property type="evidence" value="ECO:0007669"/>
    <property type="project" value="UniProtKB-KW"/>
</dbReference>
<evidence type="ECO:0000313" key="17">
    <source>
        <dbReference type="EMBL" id="RCH83815.1"/>
    </source>
</evidence>
<dbReference type="GO" id="GO:0005634">
    <property type="term" value="C:nucleus"/>
    <property type="evidence" value="ECO:0007669"/>
    <property type="project" value="UniProtKB-SubCell"/>
</dbReference>
<reference evidence="17 18" key="1">
    <citation type="journal article" date="2018" name="G3 (Bethesda)">
        <title>Phylogenetic and Phylogenomic Definition of Rhizopus Species.</title>
        <authorList>
            <person name="Gryganskyi A.P."/>
            <person name="Golan J."/>
            <person name="Dolatabadi S."/>
            <person name="Mondo S."/>
            <person name="Robb S."/>
            <person name="Idnurm A."/>
            <person name="Muszewska A."/>
            <person name="Steczkiewicz K."/>
            <person name="Masonjones S."/>
            <person name="Liao H.L."/>
            <person name="Gajdeczka M.T."/>
            <person name="Anike F."/>
            <person name="Vuek A."/>
            <person name="Anishchenko I.M."/>
            <person name="Voigt K."/>
            <person name="de Hoog G.S."/>
            <person name="Smith M.E."/>
            <person name="Heitman J."/>
            <person name="Vilgalys R."/>
            <person name="Stajich J.E."/>
        </authorList>
    </citation>
    <scope>NUCLEOTIDE SEQUENCE [LARGE SCALE GENOMIC DNA]</scope>
    <source>
        <strain evidence="17 18">LSU 92-RS-03</strain>
    </source>
</reference>
<dbReference type="Pfam" id="PF08647">
    <property type="entry name" value="BRE1"/>
    <property type="match status" value="1"/>
</dbReference>
<keyword evidence="10 14" id="KW-0156">Chromatin regulator</keyword>
<evidence type="ECO:0000256" key="12">
    <source>
        <dbReference type="ARBA" id="ARBA00023242"/>
    </source>
</evidence>
<dbReference type="InterPro" id="IPR018957">
    <property type="entry name" value="Znf_C3HC4_RING-type"/>
</dbReference>
<dbReference type="CDD" id="cd16499">
    <property type="entry name" value="RING-HC_Bre1-like"/>
    <property type="match status" value="1"/>
</dbReference>
<comment type="caution">
    <text evidence="17">The sequence shown here is derived from an EMBL/GenBank/DDBJ whole genome shotgun (WGS) entry which is preliminary data.</text>
</comment>
<dbReference type="InterPro" id="IPR001841">
    <property type="entry name" value="Znf_RING"/>
</dbReference>
<dbReference type="InterPro" id="IPR013083">
    <property type="entry name" value="Znf_RING/FYVE/PHD"/>
</dbReference>
<dbReference type="PANTHER" id="PTHR23163:SF0">
    <property type="entry name" value="E3 UBIQUITIN-PROTEIN LIGASE BRE1"/>
    <property type="match status" value="1"/>
</dbReference>
<dbReference type="OrthoDB" id="10266039at2759"/>
<dbReference type="GO" id="GO:0016567">
    <property type="term" value="P:protein ubiquitination"/>
    <property type="evidence" value="ECO:0007669"/>
    <property type="project" value="UniProtKB-UniRule"/>
</dbReference>
<evidence type="ECO:0000256" key="3">
    <source>
        <dbReference type="ARBA" id="ARBA00004906"/>
    </source>
</evidence>
<keyword evidence="11 14" id="KW-0175">Coiled coil</keyword>
<evidence type="ECO:0000256" key="8">
    <source>
        <dbReference type="ARBA" id="ARBA00022786"/>
    </source>
</evidence>
<comment type="pathway">
    <text evidence="3 14">Protein modification; protein ubiquitination.</text>
</comment>
<dbReference type="GO" id="GO:0061630">
    <property type="term" value="F:ubiquitin protein ligase activity"/>
    <property type="evidence" value="ECO:0007669"/>
    <property type="project" value="UniProtKB-EC"/>
</dbReference>
<dbReference type="Gene3D" id="3.30.40.10">
    <property type="entry name" value="Zinc/RING finger domain, C3HC4 (zinc finger)"/>
    <property type="match status" value="1"/>
</dbReference>
<evidence type="ECO:0000256" key="11">
    <source>
        <dbReference type="ARBA" id="ARBA00023054"/>
    </source>
</evidence>
<evidence type="ECO:0000256" key="10">
    <source>
        <dbReference type="ARBA" id="ARBA00022853"/>
    </source>
</evidence>
<dbReference type="SMART" id="SM00184">
    <property type="entry name" value="RING"/>
    <property type="match status" value="1"/>
</dbReference>
<dbReference type="InterPro" id="IPR013956">
    <property type="entry name" value="E3_ubiquit_lig_Bre1"/>
</dbReference>
<evidence type="ECO:0000256" key="9">
    <source>
        <dbReference type="ARBA" id="ARBA00022833"/>
    </source>
</evidence>
<feature type="coiled-coil region" evidence="15">
    <location>
        <begin position="571"/>
        <end position="612"/>
    </location>
</feature>
<evidence type="ECO:0000256" key="7">
    <source>
        <dbReference type="ARBA" id="ARBA00022771"/>
    </source>
</evidence>
<sequence>MAKLLVAVDTPPPPAIPVRKMTLDQQKEWNDTNQMAIKQLCTKVWTRLQTWTQQLELMEHNFRAQDDTMLQQVIVSDWLKDEIKELGVAYKRGQHVMMDLQKHLNSLLDQTDVVKGNVQMVKTELDASVERLEHGLHELHAVWKRHDRAKSKVVAALRFGGLGDMAHEPTLTEANQVAPKEEETQAVQDQPPEHPLEEQKLILSLREKEFDTLKRERQILLREEERLLNLFTMGEDRLAETEYVKTLKLNIEHYRDRCFHLDQRRVEMERETDKITSARQQLVEQVKSEKVAQGIAMEAEMRRLENDLTRIRGQRDHFQLLVDEQKSKETREKEMQDKIVSFANQGKMRVAALLSRIEKLKAEQEVAGPFAKEANTFNQLKENLSHMRVLLSSLEMIEKKESCGDVSTNREDFMRWKTHPLIETFDALWMESQQSSLMIEFLEKNESHLLEEIDRVASIYNKLEEQQQKKLYDIAHKREQASKLQAEKLKYAQTFHQLMNDKEKLIMTVTKLRSTKDARQEVIKQLEEKEKTLERQSEKEEKICKLKRTIEEDKTDLEDINHLCEDYRISIEHNELMLNELQKMLKEKTKAFEDEKQLQTQAEETYEKLKKKWDKIAQGDNPAEQQLIDECEELRALLKCSTCRQRFRTHILTRCMHTFCKHCIDARLETRQRRCPTCSEPFGANDVKNFYL</sequence>
<dbReference type="GO" id="GO:0033503">
    <property type="term" value="C:HULC complex"/>
    <property type="evidence" value="ECO:0007669"/>
    <property type="project" value="TreeGrafter"/>
</dbReference>
<evidence type="ECO:0000256" key="1">
    <source>
        <dbReference type="ARBA" id="ARBA00000900"/>
    </source>
</evidence>
<evidence type="ECO:0000259" key="16">
    <source>
        <dbReference type="PROSITE" id="PS50089"/>
    </source>
</evidence>
<proteinExistence type="inferred from homology"/>
<dbReference type="PROSITE" id="PS00518">
    <property type="entry name" value="ZF_RING_1"/>
    <property type="match status" value="1"/>
</dbReference>
<dbReference type="InterPro" id="IPR017907">
    <property type="entry name" value="Znf_RING_CS"/>
</dbReference>
<organism evidence="17 18">
    <name type="scientific">Rhizopus stolonifer</name>
    <name type="common">Rhizopus nigricans</name>
    <dbReference type="NCBI Taxonomy" id="4846"/>
    <lineage>
        <taxon>Eukaryota</taxon>
        <taxon>Fungi</taxon>
        <taxon>Fungi incertae sedis</taxon>
        <taxon>Mucoromycota</taxon>
        <taxon>Mucoromycotina</taxon>
        <taxon>Mucoromycetes</taxon>
        <taxon>Mucorales</taxon>
        <taxon>Mucorineae</taxon>
        <taxon>Rhizopodaceae</taxon>
        <taxon>Rhizopus</taxon>
    </lineage>
</organism>
<dbReference type="EC" id="2.3.2.27" evidence="14"/>
<accession>A0A367J1K4</accession>
<keyword evidence="7 13" id="KW-0863">Zinc-finger</keyword>
<dbReference type="SUPFAM" id="SSF57850">
    <property type="entry name" value="RING/U-box"/>
    <property type="match status" value="1"/>
</dbReference>
<evidence type="ECO:0000313" key="18">
    <source>
        <dbReference type="Proteomes" id="UP000253551"/>
    </source>
</evidence>
<dbReference type="PANTHER" id="PTHR23163">
    <property type="entry name" value="RING FINGER PROTEIN-RELATED"/>
    <property type="match status" value="1"/>
</dbReference>
<dbReference type="EMBL" id="PJQM01004630">
    <property type="protein sequence ID" value="RCH83815.1"/>
    <property type="molecule type" value="Genomic_DNA"/>
</dbReference>
<keyword evidence="12 14" id="KW-0539">Nucleus</keyword>
<comment type="catalytic activity">
    <reaction evidence="1 14">
        <text>S-ubiquitinyl-[E2 ubiquitin-conjugating enzyme]-L-cysteine + [acceptor protein]-L-lysine = [E2 ubiquitin-conjugating enzyme]-L-cysteine + N(6)-ubiquitinyl-[acceptor protein]-L-lysine.</text>
        <dbReference type="EC" id="2.3.2.27"/>
    </reaction>
</comment>
<evidence type="ECO:0000256" key="15">
    <source>
        <dbReference type="SAM" id="Coils"/>
    </source>
</evidence>
<comment type="subcellular location">
    <subcellularLocation>
        <location evidence="2 14">Nucleus</location>
    </subcellularLocation>
</comment>
<evidence type="ECO:0000256" key="2">
    <source>
        <dbReference type="ARBA" id="ARBA00004123"/>
    </source>
</evidence>
<gene>
    <name evidence="17" type="primary">BRE1_1</name>
    <name evidence="17" type="ORF">CU098_002360</name>
</gene>